<feature type="signal peptide" evidence="2">
    <location>
        <begin position="1"/>
        <end position="18"/>
    </location>
</feature>
<reference evidence="3" key="1">
    <citation type="submission" date="2023-04" db="EMBL/GenBank/DDBJ databases">
        <title>Phytophthora fragariaefolia NBRC 109709.</title>
        <authorList>
            <person name="Ichikawa N."/>
            <person name="Sato H."/>
            <person name="Tonouchi N."/>
        </authorList>
    </citation>
    <scope>NUCLEOTIDE SEQUENCE</scope>
    <source>
        <strain evidence="3">NBRC 109709</strain>
    </source>
</reference>
<sequence>MIWFWFFCWVFTIAECVAKLLPETFATGSISSKLSAMQISIKLVRAMFVHVVLVTAMSIGVGSVIASHHFIHETLKADVYWPMMCYNFILTVTDAHTRHIFKAETVSGQARAIRQSRRARQLTTQNLTHRRSPSFGQFRRVFVQNLALVISGLFAGAFVHVASSIQMRQKWELVVFAMCSQMIKLLIQAAAKFYLGKRKRTPSLRTMAIIVAAPTILVDTQLRTVILRLDSKSLTLAGSVLLSIAKMALRVMTAQMMRHQIRKTLVKFPLPRLNPQRGVVQLIRFQSVVVATGSLLSPELEGVARIQKLTALHAAEVYADMHGEYIAMCCAYVIIVCFGSNPRFSLGGNASTSTTHTFELSTVLVQMGVELVVDAIAIPLEIRFGVHFEKFHKDDAFLAIFMVLVAIVNIHIASGVYMR</sequence>
<feature type="transmembrane region" description="Helical" evidence="1">
    <location>
        <begin position="173"/>
        <end position="195"/>
    </location>
</feature>
<feature type="transmembrane region" description="Helical" evidence="1">
    <location>
        <begin position="396"/>
        <end position="418"/>
    </location>
</feature>
<organism evidence="3 4">
    <name type="scientific">Phytophthora fragariaefolia</name>
    <dbReference type="NCBI Taxonomy" id="1490495"/>
    <lineage>
        <taxon>Eukaryota</taxon>
        <taxon>Sar</taxon>
        <taxon>Stramenopiles</taxon>
        <taxon>Oomycota</taxon>
        <taxon>Peronosporomycetes</taxon>
        <taxon>Peronosporales</taxon>
        <taxon>Peronosporaceae</taxon>
        <taxon>Phytophthora</taxon>
    </lineage>
</organism>
<evidence type="ECO:0000256" key="1">
    <source>
        <dbReference type="SAM" id="Phobius"/>
    </source>
</evidence>
<feature type="transmembrane region" description="Helical" evidence="1">
    <location>
        <begin position="325"/>
        <end position="344"/>
    </location>
</feature>
<feature type="transmembrane region" description="Helical" evidence="1">
    <location>
        <begin position="141"/>
        <end position="161"/>
    </location>
</feature>
<evidence type="ECO:0000313" key="3">
    <source>
        <dbReference type="EMBL" id="GMF20015.1"/>
    </source>
</evidence>
<feature type="transmembrane region" description="Helical" evidence="1">
    <location>
        <begin position="42"/>
        <end position="66"/>
    </location>
</feature>
<dbReference type="AlphaFoldDB" id="A0A9W6TQ91"/>
<accession>A0A9W6TQ91</accession>
<evidence type="ECO:0000313" key="4">
    <source>
        <dbReference type="Proteomes" id="UP001165121"/>
    </source>
</evidence>
<keyword evidence="1" id="KW-0812">Transmembrane</keyword>
<name>A0A9W6TQ91_9STRA</name>
<gene>
    <name evidence="3" type="ORF">Pfra01_000225600</name>
</gene>
<keyword evidence="4" id="KW-1185">Reference proteome</keyword>
<evidence type="ECO:0000256" key="2">
    <source>
        <dbReference type="SAM" id="SignalP"/>
    </source>
</evidence>
<dbReference type="Proteomes" id="UP001165121">
    <property type="component" value="Unassembled WGS sequence"/>
</dbReference>
<comment type="caution">
    <text evidence="3">The sequence shown here is derived from an EMBL/GenBank/DDBJ whole genome shotgun (WGS) entry which is preliminary data.</text>
</comment>
<keyword evidence="2" id="KW-0732">Signal</keyword>
<keyword evidence="1" id="KW-0472">Membrane</keyword>
<keyword evidence="1" id="KW-1133">Transmembrane helix</keyword>
<proteinExistence type="predicted"/>
<dbReference type="EMBL" id="BSXT01000181">
    <property type="protein sequence ID" value="GMF20015.1"/>
    <property type="molecule type" value="Genomic_DNA"/>
</dbReference>
<feature type="chain" id="PRO_5040811314" evidence="2">
    <location>
        <begin position="19"/>
        <end position="419"/>
    </location>
</feature>
<protein>
    <submittedName>
        <fullName evidence="3">Unnamed protein product</fullName>
    </submittedName>
</protein>
<dbReference type="OrthoDB" id="107534at2759"/>